<dbReference type="HOGENOM" id="CLU_116715_0_0_5"/>
<dbReference type="STRING" id="991905.SL003B_1589"/>
<reference evidence="2 3" key="1">
    <citation type="journal article" date="2011" name="J. Bacteriol.">
        <title>Complete genome sequence of Polymorphum gilvum SL003B-26A1T, a crude oil-degrading bacterium from oil-polluted saline soil.</title>
        <authorList>
            <person name="Li S.G."/>
            <person name="Tang Y.Q."/>
            <person name="Nie Y."/>
            <person name="Cai M."/>
            <person name="Wu X.L."/>
        </authorList>
    </citation>
    <scope>NUCLEOTIDE SEQUENCE [LARGE SCALE GENOMIC DNA]</scope>
    <source>
        <strain evidence="3">LMG 25793 / CGMCC 1.9160 / SL003B-26A1</strain>
    </source>
</reference>
<feature type="transmembrane region" description="Helical" evidence="1">
    <location>
        <begin position="21"/>
        <end position="47"/>
    </location>
</feature>
<feature type="transmembrane region" description="Helical" evidence="1">
    <location>
        <begin position="127"/>
        <end position="146"/>
    </location>
</feature>
<dbReference type="RefSeq" id="WP_013652334.1">
    <property type="nucleotide sequence ID" value="NC_015259.1"/>
</dbReference>
<dbReference type="AlphaFoldDB" id="F2J4X5"/>
<name>F2J4X5_POLGS</name>
<dbReference type="eggNOG" id="ENOG503414Z">
    <property type="taxonomic scope" value="Bacteria"/>
</dbReference>
<keyword evidence="1 2" id="KW-0812">Transmembrane</keyword>
<sequence>MRAERQHIWPARPTIAATVRVALPDAALFAPLWALAMAGLAAGHLWWAEQGLTARTLAIVLLFAAGGLLGSFVAWIAAAVVACLRRHPSARFAAMVLSLGIGTVATTALLFFLQFRAYYAQWHDATLSKAWIVETLMTGATAAYLFGIEGMRILLPWGLPLLLLAALVFTRRQALPTRAGPGIRRPSH</sequence>
<dbReference type="EMBL" id="CP002568">
    <property type="protein sequence ID" value="ADZ70017.1"/>
    <property type="molecule type" value="Genomic_DNA"/>
</dbReference>
<feature type="transmembrane region" description="Helical" evidence="1">
    <location>
        <begin position="59"/>
        <end position="84"/>
    </location>
</feature>
<keyword evidence="1" id="KW-1133">Transmembrane helix</keyword>
<keyword evidence="1" id="KW-0472">Membrane</keyword>
<accession>F2J4X5</accession>
<evidence type="ECO:0000313" key="3">
    <source>
        <dbReference type="Proteomes" id="UP000008130"/>
    </source>
</evidence>
<dbReference type="KEGG" id="pgv:SL003B_1589"/>
<protein>
    <submittedName>
        <fullName evidence="2">Hypothetical transmembrane protein</fullName>
    </submittedName>
</protein>
<evidence type="ECO:0000313" key="2">
    <source>
        <dbReference type="EMBL" id="ADZ70017.1"/>
    </source>
</evidence>
<dbReference type="PATRIC" id="fig|991905.3.peg.1633"/>
<evidence type="ECO:0000256" key="1">
    <source>
        <dbReference type="SAM" id="Phobius"/>
    </source>
</evidence>
<proteinExistence type="predicted"/>
<feature type="transmembrane region" description="Helical" evidence="1">
    <location>
        <begin position="96"/>
        <end position="115"/>
    </location>
</feature>
<dbReference type="Proteomes" id="UP000008130">
    <property type="component" value="Chromosome"/>
</dbReference>
<keyword evidence="3" id="KW-1185">Reference proteome</keyword>
<gene>
    <name evidence="2" type="ordered locus">SL003B_1589</name>
</gene>
<feature type="transmembrane region" description="Helical" evidence="1">
    <location>
        <begin position="153"/>
        <end position="170"/>
    </location>
</feature>
<organism evidence="2 3">
    <name type="scientific">Polymorphum gilvum (strain LMG 25793 / CGMCC 1.9160 / SL003B-26A1)</name>
    <dbReference type="NCBI Taxonomy" id="991905"/>
    <lineage>
        <taxon>Bacteria</taxon>
        <taxon>Pseudomonadati</taxon>
        <taxon>Pseudomonadota</taxon>
        <taxon>Alphaproteobacteria</taxon>
        <taxon>Rhodobacterales</taxon>
        <taxon>Paracoccaceae</taxon>
        <taxon>Polymorphum</taxon>
    </lineage>
</organism>
<dbReference type="OrthoDB" id="8283003at2"/>